<evidence type="ECO:0000313" key="2">
    <source>
        <dbReference type="EMBL" id="MFC4036537.1"/>
    </source>
</evidence>
<dbReference type="RefSeq" id="WP_386438377.1">
    <property type="nucleotide sequence ID" value="NZ_JBHSBB010000050.1"/>
</dbReference>
<feature type="region of interest" description="Disordered" evidence="1">
    <location>
        <begin position="75"/>
        <end position="158"/>
    </location>
</feature>
<accession>A0ABV8HZK6</accession>
<feature type="region of interest" description="Disordered" evidence="1">
    <location>
        <begin position="1"/>
        <end position="26"/>
    </location>
</feature>
<feature type="compositionally biased region" description="Polar residues" evidence="1">
    <location>
        <begin position="127"/>
        <end position="136"/>
    </location>
</feature>
<name>A0ABV8HZK6_9ACTN</name>
<dbReference type="EMBL" id="JBHSBB010000050">
    <property type="protein sequence ID" value="MFC4036537.1"/>
    <property type="molecule type" value="Genomic_DNA"/>
</dbReference>
<gene>
    <name evidence="2" type="ORF">ACFO3J_34625</name>
</gene>
<feature type="compositionally biased region" description="Basic and acidic residues" evidence="1">
    <location>
        <begin position="80"/>
        <end position="98"/>
    </location>
</feature>
<evidence type="ECO:0000313" key="3">
    <source>
        <dbReference type="Proteomes" id="UP001595765"/>
    </source>
</evidence>
<keyword evidence="3" id="KW-1185">Reference proteome</keyword>
<organism evidence="2 3">
    <name type="scientific">Streptomyces polygonati</name>
    <dbReference type="NCBI Taxonomy" id="1617087"/>
    <lineage>
        <taxon>Bacteria</taxon>
        <taxon>Bacillati</taxon>
        <taxon>Actinomycetota</taxon>
        <taxon>Actinomycetes</taxon>
        <taxon>Kitasatosporales</taxon>
        <taxon>Streptomycetaceae</taxon>
        <taxon>Streptomyces</taxon>
    </lineage>
</organism>
<protein>
    <submittedName>
        <fullName evidence="2">Uncharacterized protein</fullName>
    </submittedName>
</protein>
<reference evidence="3" key="1">
    <citation type="journal article" date="2019" name="Int. J. Syst. Evol. Microbiol.">
        <title>The Global Catalogue of Microorganisms (GCM) 10K type strain sequencing project: providing services to taxonomists for standard genome sequencing and annotation.</title>
        <authorList>
            <consortium name="The Broad Institute Genomics Platform"/>
            <consortium name="The Broad Institute Genome Sequencing Center for Infectious Disease"/>
            <person name="Wu L."/>
            <person name="Ma J."/>
        </authorList>
    </citation>
    <scope>NUCLEOTIDE SEQUENCE [LARGE SCALE GENOMIC DNA]</scope>
    <source>
        <strain evidence="3">CGMCC 4.7237</strain>
    </source>
</reference>
<comment type="caution">
    <text evidence="2">The sequence shown here is derived from an EMBL/GenBank/DDBJ whole genome shotgun (WGS) entry which is preliminary data.</text>
</comment>
<proteinExistence type="predicted"/>
<dbReference type="Proteomes" id="UP001595765">
    <property type="component" value="Unassembled WGS sequence"/>
</dbReference>
<sequence length="158" mass="17108">MTTHAIVEADSHARHPHSAPGTEHVRDADRDAVAECVTGADEHPRARVHTPTQPAFTHCGRLLLARLATAYESTRTLTEPADRAPDCAREQSRADQPQHRLVRADSAAPTGAVNTRERDAADMFTHPNRSTPTAFTNAVDRTAHTHPTARTDVTGEAA</sequence>
<evidence type="ECO:0000256" key="1">
    <source>
        <dbReference type="SAM" id="MobiDB-lite"/>
    </source>
</evidence>